<evidence type="ECO:0000313" key="8">
    <source>
        <dbReference type="EMBL" id="SHE87789.1"/>
    </source>
</evidence>
<feature type="domain" description="Type II secretion system protein GspF" evidence="7">
    <location>
        <begin position="159"/>
        <end position="281"/>
    </location>
</feature>
<comment type="subcellular location">
    <subcellularLocation>
        <location evidence="1">Cell membrane</location>
        <topology evidence="1">Multi-pass membrane protein</topology>
    </subcellularLocation>
</comment>
<keyword evidence="5 6" id="KW-0472">Membrane</keyword>
<dbReference type="OrthoDB" id="9803381at2"/>
<protein>
    <submittedName>
        <fullName evidence="8">Tight adherence protein B</fullName>
    </submittedName>
</protein>
<organism evidence="8 9">
    <name type="scientific">Desulforamulus putei DSM 12395</name>
    <dbReference type="NCBI Taxonomy" id="1121429"/>
    <lineage>
        <taxon>Bacteria</taxon>
        <taxon>Bacillati</taxon>
        <taxon>Bacillota</taxon>
        <taxon>Clostridia</taxon>
        <taxon>Eubacteriales</taxon>
        <taxon>Peptococcaceae</taxon>
        <taxon>Desulforamulus</taxon>
    </lineage>
</organism>
<keyword evidence="4 6" id="KW-1133">Transmembrane helix</keyword>
<feature type="transmembrane region" description="Helical" evidence="6">
    <location>
        <begin position="264"/>
        <end position="284"/>
    </location>
</feature>
<sequence>MSLEKIAVLIFIAGNLMVLGIHQLLTKDSSEISRRMKKLTAKTFRQRLAQSGHEDTPHTTWRQLLERAARIFAKRGISKRMEVELTKADIPLRGEEFVVLVLLAGFGCTLFFLMLTLNLTFGVMAGICGFIIPFLLVRIARQKRLANFNAQIGDALVIMSNSLRSGFSFLQAMDMVRKELPAPISKEFGRTFKEMNLGTQAEEALQNMAQRVKSDDLDLLVTAVLIQRQVGGNLAEVLDNIAETIRERVRIKGQIRTLTAQGRISGFVIGLLPVGLAAVMFIISPGYIMTLFTSRIGLMLVAAAIFSEIIGVIFIKKIVDIEV</sequence>
<feature type="transmembrane region" description="Helical" evidence="6">
    <location>
        <begin position="296"/>
        <end position="315"/>
    </location>
</feature>
<dbReference type="InterPro" id="IPR018076">
    <property type="entry name" value="T2SS_GspF_dom"/>
</dbReference>
<evidence type="ECO:0000259" key="7">
    <source>
        <dbReference type="Pfam" id="PF00482"/>
    </source>
</evidence>
<evidence type="ECO:0000313" key="9">
    <source>
        <dbReference type="Proteomes" id="UP000184148"/>
    </source>
</evidence>
<dbReference type="PANTHER" id="PTHR35007:SF1">
    <property type="entry name" value="PILUS ASSEMBLY PROTEIN"/>
    <property type="match status" value="1"/>
</dbReference>
<dbReference type="InterPro" id="IPR042094">
    <property type="entry name" value="T2SS_GspF_sf"/>
</dbReference>
<accession>A0A1M4X2R3</accession>
<dbReference type="GO" id="GO:0005886">
    <property type="term" value="C:plasma membrane"/>
    <property type="evidence" value="ECO:0007669"/>
    <property type="project" value="UniProtKB-SubCell"/>
</dbReference>
<evidence type="ECO:0000256" key="1">
    <source>
        <dbReference type="ARBA" id="ARBA00004651"/>
    </source>
</evidence>
<keyword evidence="3 6" id="KW-0812">Transmembrane</keyword>
<reference evidence="9" key="1">
    <citation type="submission" date="2016-11" db="EMBL/GenBank/DDBJ databases">
        <authorList>
            <person name="Varghese N."/>
            <person name="Submissions S."/>
        </authorList>
    </citation>
    <scope>NUCLEOTIDE SEQUENCE [LARGE SCALE GENOMIC DNA]</scope>
    <source>
        <strain evidence="9">DSM 12395</strain>
    </source>
</reference>
<dbReference type="STRING" id="1121429.SAMN02745133_01348"/>
<dbReference type="Pfam" id="PF00482">
    <property type="entry name" value="T2SSF"/>
    <property type="match status" value="1"/>
</dbReference>
<dbReference type="RefSeq" id="WP_073237650.1">
    <property type="nucleotide sequence ID" value="NZ_FQUY01000007.1"/>
</dbReference>
<evidence type="ECO:0000256" key="2">
    <source>
        <dbReference type="ARBA" id="ARBA00022475"/>
    </source>
</evidence>
<dbReference type="Gene3D" id="1.20.81.30">
    <property type="entry name" value="Type II secretion system (T2SS), domain F"/>
    <property type="match status" value="1"/>
</dbReference>
<evidence type="ECO:0000256" key="5">
    <source>
        <dbReference type="ARBA" id="ARBA00023136"/>
    </source>
</evidence>
<dbReference type="PANTHER" id="PTHR35007">
    <property type="entry name" value="INTEGRAL MEMBRANE PROTEIN-RELATED"/>
    <property type="match status" value="1"/>
</dbReference>
<evidence type="ECO:0000256" key="6">
    <source>
        <dbReference type="SAM" id="Phobius"/>
    </source>
</evidence>
<keyword evidence="9" id="KW-1185">Reference proteome</keyword>
<evidence type="ECO:0000256" key="3">
    <source>
        <dbReference type="ARBA" id="ARBA00022692"/>
    </source>
</evidence>
<evidence type="ECO:0000256" key="4">
    <source>
        <dbReference type="ARBA" id="ARBA00022989"/>
    </source>
</evidence>
<feature type="transmembrane region" description="Helical" evidence="6">
    <location>
        <begin position="97"/>
        <end position="115"/>
    </location>
</feature>
<dbReference type="AlphaFoldDB" id="A0A1M4X2R3"/>
<gene>
    <name evidence="8" type="ORF">SAMN02745133_01348</name>
</gene>
<feature type="transmembrane region" description="Helical" evidence="6">
    <location>
        <begin position="121"/>
        <end position="140"/>
    </location>
</feature>
<proteinExistence type="predicted"/>
<name>A0A1M4X2R3_9FIRM</name>
<dbReference type="Proteomes" id="UP000184148">
    <property type="component" value="Unassembled WGS sequence"/>
</dbReference>
<feature type="transmembrane region" description="Helical" evidence="6">
    <location>
        <begin position="6"/>
        <end position="25"/>
    </location>
</feature>
<dbReference type="EMBL" id="FQUY01000007">
    <property type="protein sequence ID" value="SHE87789.1"/>
    <property type="molecule type" value="Genomic_DNA"/>
</dbReference>
<keyword evidence="2" id="KW-1003">Cell membrane</keyword>